<organism evidence="6 7">
    <name type="scientific">Acetobacter thailandicus</name>
    <dbReference type="NCBI Taxonomy" id="1502842"/>
    <lineage>
        <taxon>Bacteria</taxon>
        <taxon>Pseudomonadati</taxon>
        <taxon>Pseudomonadota</taxon>
        <taxon>Alphaproteobacteria</taxon>
        <taxon>Acetobacterales</taxon>
        <taxon>Acetobacteraceae</taxon>
        <taxon>Acetobacter</taxon>
    </lineage>
</organism>
<protein>
    <recommendedName>
        <fullName evidence="4">Corrinoid adenosyltransferase</fullName>
        <ecNumber evidence="4">2.5.1.17</ecNumber>
    </recommendedName>
    <alternativeName>
        <fullName evidence="4">Cob(II)alamin adenosyltransferase</fullName>
    </alternativeName>
    <alternativeName>
        <fullName evidence="4">Cob(II)yrinic acid a,c-diamide adenosyltransferase</fullName>
    </alternativeName>
    <alternativeName>
        <fullName evidence="4">Cobinamide/cobalamin adenosyltransferase</fullName>
    </alternativeName>
</protein>
<keyword evidence="3 4" id="KW-0067">ATP-binding</keyword>
<keyword evidence="7" id="KW-1185">Reference proteome</keyword>
<dbReference type="SUPFAM" id="SSF89028">
    <property type="entry name" value="Cobalamin adenosyltransferase-like"/>
    <property type="match status" value="1"/>
</dbReference>
<comment type="catalytic activity">
    <reaction evidence="4">
        <text>2 cob(II)alamin + reduced [electron-transfer flavoprotein] + 2 ATP = 2 adenosylcob(III)alamin + 2 triphosphate + oxidized [electron-transfer flavoprotein] + 3 H(+)</text>
        <dbReference type="Rhea" id="RHEA:28671"/>
        <dbReference type="Rhea" id="RHEA-COMP:10685"/>
        <dbReference type="Rhea" id="RHEA-COMP:10686"/>
        <dbReference type="ChEBI" id="CHEBI:15378"/>
        <dbReference type="ChEBI" id="CHEBI:16304"/>
        <dbReference type="ChEBI" id="CHEBI:18036"/>
        <dbReference type="ChEBI" id="CHEBI:18408"/>
        <dbReference type="ChEBI" id="CHEBI:30616"/>
        <dbReference type="ChEBI" id="CHEBI:57692"/>
        <dbReference type="ChEBI" id="CHEBI:58307"/>
        <dbReference type="EC" id="2.5.1.17"/>
    </reaction>
</comment>
<comment type="pathway">
    <text evidence="4">Cofactor biosynthesis; adenosylcobalamin biosynthesis; adenosylcobalamin from cob(II)yrinate a,c-diamide: step 2/7.</text>
</comment>
<dbReference type="PANTHER" id="PTHR12213:SF0">
    <property type="entry name" value="CORRINOID ADENOSYLTRANSFERASE MMAB"/>
    <property type="match status" value="1"/>
</dbReference>
<feature type="domain" description="Cobalamin adenosyltransferase-like" evidence="5">
    <location>
        <begin position="9"/>
        <end position="173"/>
    </location>
</feature>
<dbReference type="InterPro" id="IPR029499">
    <property type="entry name" value="PduO-typ"/>
</dbReference>
<keyword evidence="1 4" id="KW-0808">Transferase</keyword>
<dbReference type="EMBL" id="JAPIUZ010000005">
    <property type="protein sequence ID" value="MCX2564343.1"/>
    <property type="molecule type" value="Genomic_DNA"/>
</dbReference>
<keyword evidence="2 4" id="KW-0547">Nucleotide-binding</keyword>
<dbReference type="Gene3D" id="1.20.1200.10">
    <property type="entry name" value="Cobalamin adenosyltransferase-like"/>
    <property type="match status" value="1"/>
</dbReference>
<evidence type="ECO:0000256" key="2">
    <source>
        <dbReference type="ARBA" id="ARBA00022741"/>
    </source>
</evidence>
<dbReference type="PANTHER" id="PTHR12213">
    <property type="entry name" value="CORRINOID ADENOSYLTRANSFERASE"/>
    <property type="match status" value="1"/>
</dbReference>
<dbReference type="InterPro" id="IPR036451">
    <property type="entry name" value="CblAdoTrfase-like_sf"/>
</dbReference>
<evidence type="ECO:0000313" key="7">
    <source>
        <dbReference type="Proteomes" id="UP001301152"/>
    </source>
</evidence>
<evidence type="ECO:0000313" key="6">
    <source>
        <dbReference type="EMBL" id="MCX2564343.1"/>
    </source>
</evidence>
<evidence type="ECO:0000256" key="1">
    <source>
        <dbReference type="ARBA" id="ARBA00022679"/>
    </source>
</evidence>
<accession>A0ABT3QGD1</accession>
<comment type="catalytic activity">
    <reaction evidence="4">
        <text>2 cob(II)yrinate a,c diamide + reduced [electron-transfer flavoprotein] + 2 ATP = 2 adenosylcob(III)yrinate a,c-diamide + 2 triphosphate + oxidized [electron-transfer flavoprotein] + 3 H(+)</text>
        <dbReference type="Rhea" id="RHEA:11528"/>
        <dbReference type="Rhea" id="RHEA-COMP:10685"/>
        <dbReference type="Rhea" id="RHEA-COMP:10686"/>
        <dbReference type="ChEBI" id="CHEBI:15378"/>
        <dbReference type="ChEBI" id="CHEBI:18036"/>
        <dbReference type="ChEBI" id="CHEBI:30616"/>
        <dbReference type="ChEBI" id="CHEBI:57692"/>
        <dbReference type="ChEBI" id="CHEBI:58307"/>
        <dbReference type="ChEBI" id="CHEBI:58503"/>
        <dbReference type="ChEBI" id="CHEBI:58537"/>
        <dbReference type="EC" id="2.5.1.17"/>
    </reaction>
</comment>
<proteinExistence type="inferred from homology"/>
<dbReference type="GO" id="GO:0008817">
    <property type="term" value="F:corrinoid adenosyltransferase activity"/>
    <property type="evidence" value="ECO:0007669"/>
    <property type="project" value="UniProtKB-EC"/>
</dbReference>
<keyword evidence="4" id="KW-0169">Cobalamin biosynthesis</keyword>
<dbReference type="Proteomes" id="UP001301152">
    <property type="component" value="Unassembled WGS sequence"/>
</dbReference>
<comment type="caution">
    <text evidence="6">The sequence shown here is derived from an EMBL/GenBank/DDBJ whole genome shotgun (WGS) entry which is preliminary data.</text>
</comment>
<evidence type="ECO:0000256" key="3">
    <source>
        <dbReference type="ARBA" id="ARBA00022840"/>
    </source>
</evidence>
<comment type="similarity">
    <text evidence="4">Belongs to the Cob(I)alamin adenosyltransferase family.</text>
</comment>
<dbReference type="NCBIfam" id="TIGR00636">
    <property type="entry name" value="PduO_Nterm"/>
    <property type="match status" value="1"/>
</dbReference>
<dbReference type="Pfam" id="PF01923">
    <property type="entry name" value="Cob_adeno_trans"/>
    <property type="match status" value="1"/>
</dbReference>
<reference evidence="6 7" key="1">
    <citation type="submission" date="2022-11" db="EMBL/GenBank/DDBJ databases">
        <title>Genome sequencing of Acetobacter type strain.</title>
        <authorList>
            <person name="Heo J."/>
            <person name="Lee D."/>
            <person name="Han B.-H."/>
            <person name="Hong S.-B."/>
            <person name="Kwon S.-W."/>
        </authorList>
    </citation>
    <scope>NUCLEOTIDE SEQUENCE [LARGE SCALE GENOMIC DNA]</scope>
    <source>
        <strain evidence="6 7">KACC 21253</strain>
    </source>
</reference>
<dbReference type="RefSeq" id="WP_086635458.1">
    <property type="nucleotide sequence ID" value="NZ_JAPIUZ010000005.1"/>
</dbReference>
<dbReference type="InterPro" id="IPR016030">
    <property type="entry name" value="CblAdoTrfase-like"/>
</dbReference>
<dbReference type="EC" id="2.5.1.17" evidence="4"/>
<evidence type="ECO:0000259" key="5">
    <source>
        <dbReference type="Pfam" id="PF01923"/>
    </source>
</evidence>
<evidence type="ECO:0000256" key="4">
    <source>
        <dbReference type="RuleBase" id="RU366026"/>
    </source>
</evidence>
<gene>
    <name evidence="6" type="ORF">OQ497_10275</name>
</gene>
<name>A0ABT3QGD1_9PROT</name>
<sequence length="187" mass="20939">MSIRIDRVVTRGGDSGQTSLGDGSRVSKHTARVGVIGSLDELNAAVGLLRAHVPDESPVSQTLMQIQHLLFDMGADICCPEAAKKAERAARITEELLLWVEQETFALQERLAPLTSFVLPGGSIAAAWAHMVRTQVRRTERDFVTLMQEEEVNKKILKILNRLSDYFFVLARHFNDDGKKDILWKIK</sequence>